<sequence>MPEEPTPEIELTFEPIPQALADLGISAQEFEAALAVALEAFDDDSSIEEAPIIINGVEHELVNVARIFVRGEIQTLREMFSPTDVAD</sequence>
<evidence type="ECO:0000313" key="2">
    <source>
        <dbReference type="Proteomes" id="UP000326837"/>
    </source>
</evidence>
<dbReference type="RefSeq" id="WP_152098801.1">
    <property type="nucleotide sequence ID" value="NZ_AP021861.1"/>
</dbReference>
<dbReference type="AlphaFoldDB" id="A0A5K7X8F9"/>
<organism evidence="1 2">
    <name type="scientific">Lacipirellula parvula</name>
    <dbReference type="NCBI Taxonomy" id="2650471"/>
    <lineage>
        <taxon>Bacteria</taxon>
        <taxon>Pseudomonadati</taxon>
        <taxon>Planctomycetota</taxon>
        <taxon>Planctomycetia</taxon>
        <taxon>Pirellulales</taxon>
        <taxon>Lacipirellulaceae</taxon>
        <taxon>Lacipirellula</taxon>
    </lineage>
</organism>
<reference evidence="2" key="1">
    <citation type="submission" date="2019-10" db="EMBL/GenBank/DDBJ databases">
        <title>Lacipirellula parvula gen. nov., sp. nov., representing a lineage of planctomycetes widespread in freshwater anoxic habitats, and description of the family Lacipirellulaceae.</title>
        <authorList>
            <person name="Dedysh S.N."/>
            <person name="Kulichevskaya I.S."/>
            <person name="Beletsky A.V."/>
            <person name="Rakitin A.L."/>
            <person name="Mardanov A.V."/>
            <person name="Ivanova A.A."/>
            <person name="Saltykova V.X."/>
            <person name="Rijpstra W.I.C."/>
            <person name="Sinninghe Damste J.S."/>
            <person name="Ravin N.V."/>
        </authorList>
    </citation>
    <scope>NUCLEOTIDE SEQUENCE [LARGE SCALE GENOMIC DNA]</scope>
    <source>
        <strain evidence="2">PX69</strain>
    </source>
</reference>
<proteinExistence type="predicted"/>
<dbReference type="Proteomes" id="UP000326837">
    <property type="component" value="Chromosome"/>
</dbReference>
<name>A0A5K7X8F9_9BACT</name>
<evidence type="ECO:0000313" key="1">
    <source>
        <dbReference type="EMBL" id="BBO32920.1"/>
    </source>
</evidence>
<keyword evidence="2" id="KW-1185">Reference proteome</keyword>
<dbReference type="EMBL" id="AP021861">
    <property type="protein sequence ID" value="BBO32920.1"/>
    <property type="molecule type" value="Genomic_DNA"/>
</dbReference>
<gene>
    <name evidence="1" type="ORF">PLANPX_2532</name>
</gene>
<protein>
    <submittedName>
        <fullName evidence="1">Uncharacterized protein</fullName>
    </submittedName>
</protein>
<accession>A0A5K7X8F9</accession>
<dbReference type="KEGG" id="lpav:PLANPX_2532"/>